<dbReference type="GO" id="GO:0050661">
    <property type="term" value="F:NADP binding"/>
    <property type="evidence" value="ECO:0007669"/>
    <property type="project" value="InterPro"/>
</dbReference>
<dbReference type="GO" id="GO:0003959">
    <property type="term" value="F:NADPH dehydrogenase activity"/>
    <property type="evidence" value="ECO:0007669"/>
    <property type="project" value="InterPro"/>
</dbReference>
<dbReference type="GeneID" id="81410317"/>
<evidence type="ECO:0000313" key="1">
    <source>
        <dbReference type="EMBL" id="KAJ5118180.1"/>
    </source>
</evidence>
<evidence type="ECO:0000313" key="2">
    <source>
        <dbReference type="Proteomes" id="UP001149079"/>
    </source>
</evidence>
<dbReference type="Proteomes" id="UP001149079">
    <property type="component" value="Unassembled WGS sequence"/>
</dbReference>
<keyword evidence="2" id="KW-1185">Reference proteome</keyword>
<dbReference type="PANTHER" id="PTHR43303:SF7">
    <property type="entry name" value="FLAVIN OXIDOREDUCTASE, PUTATIVE (AFU_ORTHOLOGUE AFUA_7G06420)-RELATED"/>
    <property type="match status" value="1"/>
</dbReference>
<accession>A0A9W9KTV2</accession>
<dbReference type="GO" id="GO:0010181">
    <property type="term" value="F:FMN binding"/>
    <property type="evidence" value="ECO:0007669"/>
    <property type="project" value="InterPro"/>
</dbReference>
<gene>
    <name evidence="1" type="ORF">N7515_010403</name>
</gene>
<dbReference type="InterPro" id="IPR013785">
    <property type="entry name" value="Aldolase_TIM"/>
</dbReference>
<reference evidence="1" key="1">
    <citation type="submission" date="2022-11" db="EMBL/GenBank/DDBJ databases">
        <authorList>
            <person name="Petersen C."/>
        </authorList>
    </citation>
    <scope>NUCLEOTIDE SEQUENCE</scope>
    <source>
        <strain evidence="1">IBT 22155</strain>
    </source>
</reference>
<proteinExistence type="predicted"/>
<protein>
    <submittedName>
        <fullName evidence="1">Aldolase-type TIM barrel</fullName>
    </submittedName>
</protein>
<organism evidence="1 2">
    <name type="scientific">Penicillium bovifimosum</name>
    <dbReference type="NCBI Taxonomy" id="126998"/>
    <lineage>
        <taxon>Eukaryota</taxon>
        <taxon>Fungi</taxon>
        <taxon>Dikarya</taxon>
        <taxon>Ascomycota</taxon>
        <taxon>Pezizomycotina</taxon>
        <taxon>Eurotiomycetes</taxon>
        <taxon>Eurotiomycetidae</taxon>
        <taxon>Eurotiales</taxon>
        <taxon>Aspergillaceae</taxon>
        <taxon>Penicillium</taxon>
    </lineage>
</organism>
<dbReference type="RefSeq" id="XP_056516770.1">
    <property type="nucleotide sequence ID" value="XM_056671146.1"/>
</dbReference>
<reference evidence="1" key="2">
    <citation type="journal article" date="2023" name="IMA Fungus">
        <title>Comparative genomic study of the Penicillium genus elucidates a diverse pangenome and 15 lateral gene transfer events.</title>
        <authorList>
            <person name="Petersen C."/>
            <person name="Sorensen T."/>
            <person name="Nielsen M.R."/>
            <person name="Sondergaard T.E."/>
            <person name="Sorensen J.L."/>
            <person name="Fitzpatrick D.A."/>
            <person name="Frisvad J.C."/>
            <person name="Nielsen K.L."/>
        </authorList>
    </citation>
    <scope>NUCLEOTIDE SEQUENCE</scope>
    <source>
        <strain evidence="1">IBT 22155</strain>
    </source>
</reference>
<name>A0A9W9KTV2_9EURO</name>
<dbReference type="Gene3D" id="3.20.20.70">
    <property type="entry name" value="Aldolase class I"/>
    <property type="match status" value="1"/>
</dbReference>
<sequence length="232" mass="25689">MAAGCDFIEIQCSRLPSPRLLPEPSSIQRTDEYGGIENRIRLPLEIAQLTRDAVGENVPVFCPARALASQGAVDLIDISTGGLHPAQKITSRAGFQVPLAAVKRLSKILNEDDLDVILVGRAFQRDTGLAWQFAKDLDVEIAMAGQICQFTSYFQAQWVTLSWLAWTSKWNLFETIQRAGRTVTRIGSDTTTPLMKVDDLIRAILTEESDNRGEQPSFELSLALRLRVAFVA</sequence>
<dbReference type="PANTHER" id="PTHR43303">
    <property type="entry name" value="NADPH DEHYDROGENASE C23G7.10C-RELATED"/>
    <property type="match status" value="1"/>
</dbReference>
<comment type="caution">
    <text evidence="1">The sequence shown here is derived from an EMBL/GenBank/DDBJ whole genome shotgun (WGS) entry which is preliminary data.</text>
</comment>
<dbReference type="SUPFAM" id="SSF51395">
    <property type="entry name" value="FMN-linked oxidoreductases"/>
    <property type="match status" value="1"/>
</dbReference>
<dbReference type="EMBL" id="JAPQKL010000009">
    <property type="protein sequence ID" value="KAJ5118180.1"/>
    <property type="molecule type" value="Genomic_DNA"/>
</dbReference>
<dbReference type="OrthoDB" id="72788at2759"/>
<dbReference type="AlphaFoldDB" id="A0A9W9KTV2"/>
<dbReference type="InterPro" id="IPR044152">
    <property type="entry name" value="YqjM-like"/>
</dbReference>